<proteinExistence type="predicted"/>
<dbReference type="EMBL" id="BAND01000135">
    <property type="protein sequence ID" value="GAJ30426.1"/>
    <property type="molecule type" value="Genomic_DNA"/>
</dbReference>
<organism evidence="1 2">
    <name type="scientific">Acidomonas methanolica NBRC 104435</name>
    <dbReference type="NCBI Taxonomy" id="1231351"/>
    <lineage>
        <taxon>Bacteria</taxon>
        <taxon>Pseudomonadati</taxon>
        <taxon>Pseudomonadota</taxon>
        <taxon>Alphaproteobacteria</taxon>
        <taxon>Acetobacterales</taxon>
        <taxon>Acetobacteraceae</taxon>
        <taxon>Acidomonas</taxon>
    </lineage>
</organism>
<evidence type="ECO:0000313" key="1">
    <source>
        <dbReference type="EMBL" id="GAJ30426.1"/>
    </source>
</evidence>
<keyword evidence="2" id="KW-1185">Reference proteome</keyword>
<sequence length="354" mass="39607">MRLKALDWRGCARRIRDGIAYPFWALQLLTGAKSFLDNPLIGSPALNERGLHVARQALAHRAASYRRKSLERFVPPELVAAFERDGFVLVRDVLPPDEFARLVEEVRRYRGPARETTQGDTITRRLALDPAALTAMPSVRRFLDLSLWRRLLRLVGSQDAEPICYLQTILLHAVPGDPDPQTALHADTFHPTVKAWFALTDVGEDGGPFTYVPGSHRITPGREAWEKRMSLVASRGADRLTGRGSFRVREEDLAGMGYPPPRALAVPANSLIVADTGGFHARGPSAGPGMRVEIWAYGRRNPFFTLPFDLWRIQALGLRRASLAWAAGDWLERRGLKPQVWRRRPGVSAFDPAE</sequence>
<reference evidence="2" key="1">
    <citation type="journal article" date="2014" name="FEMS Microbiol. Lett.">
        <title>Draft Genomic DNA Sequence of the Facultatively Methylotrophic Bacterium Acidomonas methanolica type strain MB58.</title>
        <authorList>
            <person name="Higashiura N."/>
            <person name="Hadano H."/>
            <person name="Hirakawa H."/>
            <person name="Matsutani M."/>
            <person name="Takabe S."/>
            <person name="Matsushita K."/>
            <person name="Azuma Y."/>
        </authorList>
    </citation>
    <scope>NUCLEOTIDE SEQUENCE [LARGE SCALE GENOMIC DNA]</scope>
    <source>
        <strain evidence="2">MB58</strain>
    </source>
</reference>
<protein>
    <submittedName>
        <fullName evidence="1">Deoxygenase</fullName>
    </submittedName>
</protein>
<name>A0A023D9E1_ACIMT</name>
<dbReference type="OrthoDB" id="547161at2"/>
<gene>
    <name evidence="1" type="ORF">Amme_136_004</name>
</gene>
<dbReference type="Gene3D" id="2.60.120.620">
    <property type="entry name" value="q2cbj1_9rhob like domain"/>
    <property type="match status" value="1"/>
</dbReference>
<dbReference type="RefSeq" id="WP_081797871.1">
    <property type="nucleotide sequence ID" value="NZ_BAND01000135.1"/>
</dbReference>
<dbReference type="InterPro" id="IPR008775">
    <property type="entry name" value="Phytyl_CoA_dOase-like"/>
</dbReference>
<dbReference type="GO" id="GO:0016706">
    <property type="term" value="F:2-oxoglutarate-dependent dioxygenase activity"/>
    <property type="evidence" value="ECO:0007669"/>
    <property type="project" value="UniProtKB-ARBA"/>
</dbReference>
<dbReference type="Pfam" id="PF05721">
    <property type="entry name" value="PhyH"/>
    <property type="match status" value="1"/>
</dbReference>
<accession>A0A023D9E1</accession>
<dbReference type="AlphaFoldDB" id="A0A023D9E1"/>
<evidence type="ECO:0000313" key="2">
    <source>
        <dbReference type="Proteomes" id="UP000019760"/>
    </source>
</evidence>
<dbReference type="SUPFAM" id="SSF51197">
    <property type="entry name" value="Clavaminate synthase-like"/>
    <property type="match status" value="1"/>
</dbReference>
<comment type="caution">
    <text evidence="1">The sequence shown here is derived from an EMBL/GenBank/DDBJ whole genome shotgun (WGS) entry which is preliminary data.</text>
</comment>
<dbReference type="Proteomes" id="UP000019760">
    <property type="component" value="Unassembled WGS sequence"/>
</dbReference>
<reference evidence="1 2" key="2">
    <citation type="journal article" date="2014" name="FEMS Microbiol. Lett.">
        <title>Draft genomic DNA sequence of the facultatively methylotrophic bacterium Acidomonas methanolica type strain MB58.</title>
        <authorList>
            <person name="Higashiura N."/>
            <person name="Hadano H."/>
            <person name="Hirakawa H."/>
            <person name="Matsutani M."/>
            <person name="Takabe S."/>
            <person name="Matsushita K."/>
            <person name="Azuma Y."/>
        </authorList>
    </citation>
    <scope>NUCLEOTIDE SEQUENCE [LARGE SCALE GENOMIC DNA]</scope>
    <source>
        <strain evidence="1 2">MB58</strain>
    </source>
</reference>